<dbReference type="AlphaFoldDB" id="A0A811UPL4"/>
<gene>
    <name evidence="2" type="ORF">CCAP1982_LOCUS9584</name>
</gene>
<evidence type="ECO:0000256" key="1">
    <source>
        <dbReference type="SAM" id="MobiDB-lite"/>
    </source>
</evidence>
<reference evidence="2" key="1">
    <citation type="submission" date="2020-11" db="EMBL/GenBank/DDBJ databases">
        <authorList>
            <person name="Whitehead M."/>
        </authorList>
    </citation>
    <scope>NUCLEOTIDE SEQUENCE</scope>
    <source>
        <strain evidence="2">EGII</strain>
    </source>
</reference>
<evidence type="ECO:0000313" key="3">
    <source>
        <dbReference type="Proteomes" id="UP000606786"/>
    </source>
</evidence>
<feature type="region of interest" description="Disordered" evidence="1">
    <location>
        <begin position="52"/>
        <end position="77"/>
    </location>
</feature>
<comment type="caution">
    <text evidence="2">The sequence shown here is derived from an EMBL/GenBank/DDBJ whole genome shotgun (WGS) entry which is preliminary data.</text>
</comment>
<name>A0A811UPL4_CERCA</name>
<sequence>MNHGENNEMMESFNASRTLIMGTMMSSNMACHRCPRFRYLLRFRHKGYPRIASSHQSTSCSAQHTRSSRQQNPATANLQEITATLNECCTNIESALKDFSENDKKKQKALLQCAKQARC</sequence>
<evidence type="ECO:0000313" key="2">
    <source>
        <dbReference type="EMBL" id="CAD7001112.1"/>
    </source>
</evidence>
<organism evidence="2 3">
    <name type="scientific">Ceratitis capitata</name>
    <name type="common">Mediterranean fruit fly</name>
    <name type="synonym">Tephritis capitata</name>
    <dbReference type="NCBI Taxonomy" id="7213"/>
    <lineage>
        <taxon>Eukaryota</taxon>
        <taxon>Metazoa</taxon>
        <taxon>Ecdysozoa</taxon>
        <taxon>Arthropoda</taxon>
        <taxon>Hexapoda</taxon>
        <taxon>Insecta</taxon>
        <taxon>Pterygota</taxon>
        <taxon>Neoptera</taxon>
        <taxon>Endopterygota</taxon>
        <taxon>Diptera</taxon>
        <taxon>Brachycera</taxon>
        <taxon>Muscomorpha</taxon>
        <taxon>Tephritoidea</taxon>
        <taxon>Tephritidae</taxon>
        <taxon>Ceratitis</taxon>
        <taxon>Ceratitis</taxon>
    </lineage>
</organism>
<proteinExistence type="predicted"/>
<feature type="compositionally biased region" description="Polar residues" evidence="1">
    <location>
        <begin position="53"/>
        <end position="77"/>
    </location>
</feature>
<protein>
    <submittedName>
        <fullName evidence="2">(Mediterranean fruit fly) hypothetical protein</fullName>
    </submittedName>
</protein>
<dbReference type="EMBL" id="CAJHJT010000023">
    <property type="protein sequence ID" value="CAD7001112.1"/>
    <property type="molecule type" value="Genomic_DNA"/>
</dbReference>
<dbReference type="Proteomes" id="UP000606786">
    <property type="component" value="Unassembled WGS sequence"/>
</dbReference>
<accession>A0A811UPL4</accession>
<keyword evidence="3" id="KW-1185">Reference proteome</keyword>